<organism evidence="1">
    <name type="scientific">freshwater metagenome</name>
    <dbReference type="NCBI Taxonomy" id="449393"/>
    <lineage>
        <taxon>unclassified sequences</taxon>
        <taxon>metagenomes</taxon>
        <taxon>ecological metagenomes</taxon>
    </lineage>
</organism>
<proteinExistence type="predicted"/>
<dbReference type="CDD" id="cd00657">
    <property type="entry name" value="Ferritin_like"/>
    <property type="match status" value="1"/>
</dbReference>
<dbReference type="PROSITE" id="PS51318">
    <property type="entry name" value="TAT"/>
    <property type="match status" value="1"/>
</dbReference>
<accession>A0A6J6KGC0</accession>
<dbReference type="PROSITE" id="PS51257">
    <property type="entry name" value="PROKAR_LIPOPROTEIN"/>
    <property type="match status" value="1"/>
</dbReference>
<dbReference type="InterPro" id="IPR012347">
    <property type="entry name" value="Ferritin-like"/>
</dbReference>
<dbReference type="Gene3D" id="1.20.1260.10">
    <property type="match status" value="1"/>
</dbReference>
<dbReference type="InterPro" id="IPR009078">
    <property type="entry name" value="Ferritin-like_SF"/>
</dbReference>
<dbReference type="InterPro" id="IPR006311">
    <property type="entry name" value="TAT_signal"/>
</dbReference>
<reference evidence="1" key="1">
    <citation type="submission" date="2020-05" db="EMBL/GenBank/DDBJ databases">
        <authorList>
            <person name="Chiriac C."/>
            <person name="Salcher M."/>
            <person name="Ghai R."/>
            <person name="Kavagutti S V."/>
        </authorList>
    </citation>
    <scope>NUCLEOTIDE SEQUENCE</scope>
</reference>
<protein>
    <submittedName>
        <fullName evidence="1">Unannotated protein</fullName>
    </submittedName>
</protein>
<gene>
    <name evidence="1" type="ORF">UFOPK2169_00538</name>
</gene>
<name>A0A6J6KGC0_9ZZZZ</name>
<dbReference type="AlphaFoldDB" id="A0A6J6KGC0"/>
<dbReference type="Pfam" id="PF13668">
    <property type="entry name" value="Ferritin_2"/>
    <property type="match status" value="1"/>
</dbReference>
<dbReference type="SUPFAM" id="SSF47240">
    <property type="entry name" value="Ferritin-like"/>
    <property type="match status" value="1"/>
</dbReference>
<sequence length="258" mass="26825">MTHQKNSPISRRTLLRSGGAVVASGVVLAACGGSTGNPVTRIGEQPESEPLSDAKVDDVVLLRTAQSVEKMVADILSDSRITSVLSGEKATLVAAFAVAHQRHVSNIAPLVTSRGGEPVNEANAKLMTAYGNTVLDLIGESKEQEDALTAVLGLETLVAATYQYSLSLTVEPALRADMMRLGAQSSRHAAVLAQLKNPGTKGFAPGTDEEGNPTVATLPTAFGALNSVQIAIGPPNEVGLRTNVLMDTPSLNSLLYVS</sequence>
<dbReference type="EMBL" id="CAEZWE010000015">
    <property type="protein sequence ID" value="CAB4647513.1"/>
    <property type="molecule type" value="Genomic_DNA"/>
</dbReference>
<evidence type="ECO:0000313" key="1">
    <source>
        <dbReference type="EMBL" id="CAB4647513.1"/>
    </source>
</evidence>